<proteinExistence type="inferred from homology"/>
<keyword evidence="3" id="KW-0472">Membrane</keyword>
<evidence type="ECO:0000256" key="4">
    <source>
        <dbReference type="ARBA" id="ARBA00023139"/>
    </source>
</evidence>
<dbReference type="InterPro" id="IPR049857">
    <property type="entry name" value="Omp10-like"/>
</dbReference>
<evidence type="ECO:0000256" key="7">
    <source>
        <dbReference type="ARBA" id="ARBA00044505"/>
    </source>
</evidence>
<keyword evidence="6" id="KW-0449">Lipoprotein</keyword>
<gene>
    <name evidence="10" type="ORF">CO674_04980</name>
    <name evidence="9" type="ORF">RJJ65_21990</name>
</gene>
<evidence type="ECO:0000313" key="9">
    <source>
        <dbReference type="EMBL" id="MDR9775274.1"/>
    </source>
</evidence>
<comment type="caution">
    <text evidence="9">The sequence shown here is derived from an EMBL/GenBank/DDBJ whole genome shotgun (WGS) entry which is preliminary data.</text>
</comment>
<evidence type="ECO:0000256" key="5">
    <source>
        <dbReference type="ARBA" id="ARBA00023237"/>
    </source>
</evidence>
<name>A0A2A6KJX5_9HYPH</name>
<dbReference type="Pfam" id="PF26368">
    <property type="entry name" value="OMP10"/>
    <property type="match status" value="1"/>
</dbReference>
<feature type="signal peptide" evidence="8">
    <location>
        <begin position="1"/>
        <end position="17"/>
    </location>
</feature>
<organism evidence="9 12">
    <name type="scientific">Rhizobium hidalgonense</name>
    <dbReference type="NCBI Taxonomy" id="1538159"/>
    <lineage>
        <taxon>Bacteria</taxon>
        <taxon>Pseudomonadati</taxon>
        <taxon>Pseudomonadota</taxon>
        <taxon>Alphaproteobacteria</taxon>
        <taxon>Hyphomicrobiales</taxon>
        <taxon>Rhizobiaceae</taxon>
        <taxon>Rhizobium/Agrobacterium group</taxon>
        <taxon>Rhizobium</taxon>
    </lineage>
</organism>
<comment type="similarity">
    <text evidence="7">Belongs to the rhizobiaceae omp10 lipoprotein family.</text>
</comment>
<keyword evidence="2 8" id="KW-0732">Signal</keyword>
<feature type="chain" id="PRO_5043154398" description="Outer membrane lipoprotein" evidence="8">
    <location>
        <begin position="18"/>
        <end position="124"/>
    </location>
</feature>
<keyword evidence="5" id="KW-0998">Cell outer membrane</keyword>
<evidence type="ECO:0000256" key="1">
    <source>
        <dbReference type="ARBA" id="ARBA00004459"/>
    </source>
</evidence>
<dbReference type="AlphaFoldDB" id="A0A2A6KJX5"/>
<evidence type="ECO:0000256" key="2">
    <source>
        <dbReference type="ARBA" id="ARBA00022729"/>
    </source>
</evidence>
<keyword evidence="11" id="KW-1185">Reference proteome</keyword>
<dbReference type="EMBL" id="NWSY01000003">
    <property type="protein sequence ID" value="PDT24699.1"/>
    <property type="molecule type" value="Genomic_DNA"/>
</dbReference>
<evidence type="ECO:0000313" key="11">
    <source>
        <dbReference type="Proteomes" id="UP000219914"/>
    </source>
</evidence>
<reference evidence="10 11" key="1">
    <citation type="submission" date="2017-09" db="EMBL/GenBank/DDBJ databases">
        <title>Comparative genomics of rhizobia isolated from Phaseolus vulgaris in China.</title>
        <authorList>
            <person name="Tong W."/>
        </authorList>
    </citation>
    <scope>NUCLEOTIDE SEQUENCE [LARGE SCALE GENOMIC DNA]</scope>
    <source>
        <strain evidence="10 11">FH14</strain>
    </source>
</reference>
<accession>A0A2A6KJX5</accession>
<evidence type="ECO:0008006" key="13">
    <source>
        <dbReference type="Google" id="ProtNLM"/>
    </source>
</evidence>
<evidence type="ECO:0000256" key="6">
    <source>
        <dbReference type="ARBA" id="ARBA00023288"/>
    </source>
</evidence>
<comment type="subcellular location">
    <subcellularLocation>
        <location evidence="1">Cell outer membrane</location>
        <topology evidence="1">Lipid-anchor</topology>
    </subcellularLocation>
</comment>
<evidence type="ECO:0000256" key="3">
    <source>
        <dbReference type="ARBA" id="ARBA00023136"/>
    </source>
</evidence>
<evidence type="ECO:0000256" key="8">
    <source>
        <dbReference type="SAM" id="SignalP"/>
    </source>
</evidence>
<dbReference type="PROSITE" id="PS51257">
    <property type="entry name" value="PROKAR_LIPOPROTEIN"/>
    <property type="match status" value="1"/>
</dbReference>
<sequence>MKIRTALVLVGAAATLAACVSSGPQQRPIAVAPPATNSVEGEWTDANGLTSAFTNGQFVTRTSDGTNTQMASGTYTTTPDGIIQINLYSNVKRTTSLVNCAMSGTSQLNCTTAANSQFTLTRRL</sequence>
<dbReference type="EMBL" id="JAVLSF010000013">
    <property type="protein sequence ID" value="MDR9775274.1"/>
    <property type="molecule type" value="Genomic_DNA"/>
</dbReference>
<protein>
    <recommendedName>
        <fullName evidence="13">Outer membrane lipoprotein</fullName>
    </recommendedName>
</protein>
<dbReference type="Proteomes" id="UP001268610">
    <property type="component" value="Unassembled WGS sequence"/>
</dbReference>
<reference evidence="9" key="2">
    <citation type="submission" date="2023-04" db="EMBL/GenBank/DDBJ databases">
        <title>Genomic characterization of faba bean (Vicia faba) microsymbionts in Mexican soils.</title>
        <authorList>
            <person name="Rivera Orduna F.N."/>
            <person name="Guevara-Luna J."/>
            <person name="Yan J."/>
            <person name="Arroyo-Herrera I."/>
            <person name="Li Y."/>
            <person name="Vasquez-Murrieta M.S."/>
            <person name="Wang E.T."/>
        </authorList>
    </citation>
    <scope>NUCLEOTIDE SEQUENCE</scope>
    <source>
        <strain evidence="9">CH26</strain>
    </source>
</reference>
<dbReference type="Proteomes" id="UP000219914">
    <property type="component" value="Unassembled WGS sequence"/>
</dbReference>
<evidence type="ECO:0000313" key="12">
    <source>
        <dbReference type="Proteomes" id="UP001268610"/>
    </source>
</evidence>
<dbReference type="RefSeq" id="WP_003566505.1">
    <property type="nucleotide sequence ID" value="NZ_JAVLSD010000006.1"/>
</dbReference>
<keyword evidence="4" id="KW-0564">Palmitate</keyword>
<evidence type="ECO:0000313" key="10">
    <source>
        <dbReference type="EMBL" id="PDT24699.1"/>
    </source>
</evidence>